<feature type="coiled-coil region" evidence="3">
    <location>
        <begin position="180"/>
        <end position="370"/>
    </location>
</feature>
<keyword evidence="7" id="KW-1185">Reference proteome</keyword>
<feature type="region of interest" description="Disordered" evidence="4">
    <location>
        <begin position="1"/>
        <end position="22"/>
    </location>
</feature>
<reference evidence="6" key="1">
    <citation type="submission" date="2021-11" db="EMBL/GenBank/DDBJ databases">
        <authorList>
            <person name="Herlambang A."/>
            <person name="Guo Y."/>
            <person name="Takashima Y."/>
            <person name="Nishizawa T."/>
        </authorList>
    </citation>
    <scope>NUCLEOTIDE SEQUENCE</scope>
    <source>
        <strain evidence="6">E1425</strain>
    </source>
</reference>
<feature type="region of interest" description="Disordered" evidence="4">
    <location>
        <begin position="85"/>
        <end position="111"/>
    </location>
</feature>
<dbReference type="GO" id="GO:0005737">
    <property type="term" value="C:cytoplasm"/>
    <property type="evidence" value="ECO:0007669"/>
    <property type="project" value="UniProtKB-SubCell"/>
</dbReference>
<organism evidence="6 7">
    <name type="scientific">Entomortierella parvispora</name>
    <dbReference type="NCBI Taxonomy" id="205924"/>
    <lineage>
        <taxon>Eukaryota</taxon>
        <taxon>Fungi</taxon>
        <taxon>Fungi incertae sedis</taxon>
        <taxon>Mucoromycota</taxon>
        <taxon>Mortierellomycotina</taxon>
        <taxon>Mortierellomycetes</taxon>
        <taxon>Mortierellales</taxon>
        <taxon>Mortierellaceae</taxon>
        <taxon>Entomortierella</taxon>
    </lineage>
</organism>
<keyword evidence="2" id="KW-0963">Cytoplasm</keyword>
<gene>
    <name evidence="6" type="ORF">EMPS_05517</name>
</gene>
<dbReference type="InterPro" id="IPR012943">
    <property type="entry name" value="Cnn_1N"/>
</dbReference>
<feature type="domain" description="Centrosomin N-terminal motif 1" evidence="5">
    <location>
        <begin position="129"/>
        <end position="199"/>
    </location>
</feature>
<feature type="compositionally biased region" description="Gly residues" evidence="4">
    <location>
        <begin position="95"/>
        <end position="104"/>
    </location>
</feature>
<evidence type="ECO:0000313" key="7">
    <source>
        <dbReference type="Proteomes" id="UP000827284"/>
    </source>
</evidence>
<dbReference type="AlphaFoldDB" id="A0A9P3HAL3"/>
<evidence type="ECO:0000256" key="4">
    <source>
        <dbReference type="SAM" id="MobiDB-lite"/>
    </source>
</evidence>
<feature type="coiled-coil region" evidence="3">
    <location>
        <begin position="577"/>
        <end position="745"/>
    </location>
</feature>
<feature type="coiled-coil region" evidence="3">
    <location>
        <begin position="403"/>
        <end position="504"/>
    </location>
</feature>
<dbReference type="OrthoDB" id="10255000at2759"/>
<proteinExistence type="predicted"/>
<dbReference type="GO" id="GO:0005815">
    <property type="term" value="C:microtubule organizing center"/>
    <property type="evidence" value="ECO:0007669"/>
    <property type="project" value="InterPro"/>
</dbReference>
<feature type="coiled-coil region" evidence="3">
    <location>
        <begin position="857"/>
        <end position="989"/>
    </location>
</feature>
<accession>A0A9P3HAL3</accession>
<dbReference type="Proteomes" id="UP000827284">
    <property type="component" value="Unassembled WGS sequence"/>
</dbReference>
<evidence type="ECO:0000259" key="5">
    <source>
        <dbReference type="Pfam" id="PF07989"/>
    </source>
</evidence>
<comment type="subcellular location">
    <subcellularLocation>
        <location evidence="1">Cytoplasm</location>
    </subcellularLocation>
</comment>
<comment type="caution">
    <text evidence="6">The sequence shown here is derived from an EMBL/GenBank/DDBJ whole genome shotgun (WGS) entry which is preliminary data.</text>
</comment>
<keyword evidence="3" id="KW-0175">Coiled coil</keyword>
<sequence length="989" mass="114288">MDHGKWTASPDQSSLLMVQSAGATAHQGGFGLEYEDEDGEESRLDFNFEAIDADIDLDDSMQSSLPNSTNPRMLASLNGGHASSLGGAMTDSGELVGGGTGTAPGMGVPRSQKTIDRWSAGSGKPATMTLKEQEKVIDELKKESFSLKLKIYFLEERLAKISPEHVDQALQENIDMKVKLQTMNSELKQYKRLLLEAQAVIDSLQQQLSQKSNCDLQHGMTAEQEQDYKKAMAERLELRSLLEKLDDQVQALQGKLADKEQELDQMQSNHAMANEYEAQLDELRNQLLEYQKNETRLLEQSKMDEQWEIRCRELERELGASLDIRSELEQELLLVRSEKEENEDELGRQLEQLRDELSKAKIDNADIAHDLEESREQLRHIQEVHANDMNALSERWTLDRQEFAAQTAEIAAENEELRKSNEQLEAQAEDLMAWRNEDAERHDQELEDLVGELQDKVNELEALSQETRELRQSVQPKDDKIAELQELVEQLQYAQRESDAIHDEVIARMKSKMHSGQGSLEANGVSLQDFQLMSEELVLIEEQNRKLQTQLRAEIDHRIAFENGANNDREMYGVNNNRQWQEERHRLQSEYTAQINELQEKYAEASDQIIALMNDLSDRDAQLRDYEEQLDFASKHSKEIEERYDDMELKLSSDLKATTDELMEIRQEFEQIKASRVEKGDLLHSRTNEVDRLNIKTRKLNSTMVTLETEKEQLETALKDRAMTIAMLRSRLSELEFQVTQKQRDEDSSDETSKSDLVERNSLLLTVLQHLESILGGDSRLDGNMLPKPSANFIYFSNHLISRLKSLSKLFVLFEKKGKELEDKSTGQLIQLKKQLDLKLKQLDRFETIVRSAADRQKKWREQLVKKQAENEDLQAKHAQFARTIADLKARQGSSERSQDYEVRCKHAERKLQLEKSRSVDAEERWNARLRELEKRTKDAEERVQRERQGAKEKVAGLLDENKIAQRNLETLQRKNEQLQDLVDNYRRH</sequence>
<evidence type="ECO:0000256" key="2">
    <source>
        <dbReference type="ARBA" id="ARBA00022490"/>
    </source>
</evidence>
<dbReference type="EMBL" id="BQFW01000007">
    <property type="protein sequence ID" value="GJJ73159.1"/>
    <property type="molecule type" value="Genomic_DNA"/>
</dbReference>
<reference evidence="6" key="2">
    <citation type="journal article" date="2022" name="Microbiol. Resour. Announc.">
        <title>Whole-Genome Sequence of Entomortierella parvispora E1425, a Mucoromycotan Fungus Associated with Burkholderiaceae-Related Endosymbiotic Bacteria.</title>
        <authorList>
            <person name="Herlambang A."/>
            <person name="Guo Y."/>
            <person name="Takashima Y."/>
            <person name="Narisawa K."/>
            <person name="Ohta H."/>
            <person name="Nishizawa T."/>
        </authorList>
    </citation>
    <scope>NUCLEOTIDE SEQUENCE</scope>
    <source>
        <strain evidence="6">E1425</strain>
    </source>
</reference>
<evidence type="ECO:0000313" key="6">
    <source>
        <dbReference type="EMBL" id="GJJ73159.1"/>
    </source>
</evidence>
<protein>
    <recommendedName>
        <fullName evidence="5">Centrosomin N-terminal motif 1 domain-containing protein</fullName>
    </recommendedName>
</protein>
<name>A0A9P3HAL3_9FUNG</name>
<evidence type="ECO:0000256" key="3">
    <source>
        <dbReference type="SAM" id="Coils"/>
    </source>
</evidence>
<dbReference type="Pfam" id="PF07989">
    <property type="entry name" value="Cnn_1N"/>
    <property type="match status" value="1"/>
</dbReference>
<evidence type="ECO:0000256" key="1">
    <source>
        <dbReference type="ARBA" id="ARBA00004496"/>
    </source>
</evidence>